<dbReference type="GO" id="GO:0008864">
    <property type="term" value="F:formyltetrahydrofolate deformylase activity"/>
    <property type="evidence" value="ECO:0007669"/>
    <property type="project" value="UniProtKB-EC"/>
</dbReference>
<dbReference type="SUPFAM" id="SSF53328">
    <property type="entry name" value="Formyltransferase"/>
    <property type="match status" value="1"/>
</dbReference>
<name>A0ABY4E6H1_VITST</name>
<protein>
    <submittedName>
        <fullName evidence="4">Formyltetrahydrofolate deformylase</fullName>
        <ecNumber evidence="4">3.5.1.10</ecNumber>
    </submittedName>
</protein>
<evidence type="ECO:0000313" key="4">
    <source>
        <dbReference type="EMBL" id="UOO91360.1"/>
    </source>
</evidence>
<proteinExistence type="predicted"/>
<sequence>MSQISFILNCSAPSQRGQVGALMQILEAHGAYIEAFSVFDDVSSGYFYMRSVFNIHRNELNLNQLHTDYQNFLRDQHAEGQIWDAHEPVKVLILGSKTDHCLQTLIGASKVGALHMDIVGIASNHEDLQPIAQYNDIPYFYLPVSDENRARQEQQLVDLKMQLEAEFVVLARYMQVLSPKTCRALNGQAINIHHAFLPGATTQTDKPYEQAHFRGVKLIGATAHYVTPDLDAGPIIEQGVERVDHAYLPADLLRSSRHIQSVVLERALQHVLERRVFINGERTIILR</sequence>
<dbReference type="RefSeq" id="WP_019959446.1">
    <property type="nucleotide sequence ID" value="NZ_CP091512.1"/>
</dbReference>
<evidence type="ECO:0000256" key="2">
    <source>
        <dbReference type="ARBA" id="ARBA00022801"/>
    </source>
</evidence>
<dbReference type="SUPFAM" id="SSF55021">
    <property type="entry name" value="ACT-like"/>
    <property type="match status" value="1"/>
</dbReference>
<organism evidence="4 5">
    <name type="scientific">Vitreoscilla stercoraria</name>
    <dbReference type="NCBI Taxonomy" id="61"/>
    <lineage>
        <taxon>Bacteria</taxon>
        <taxon>Pseudomonadati</taxon>
        <taxon>Pseudomonadota</taxon>
        <taxon>Betaproteobacteria</taxon>
        <taxon>Neisseriales</taxon>
        <taxon>Neisseriaceae</taxon>
        <taxon>Vitreoscilla</taxon>
    </lineage>
</organism>
<dbReference type="PIRSF" id="PIRSF036480">
    <property type="entry name" value="FormyFH4_hydr"/>
    <property type="match status" value="1"/>
</dbReference>
<dbReference type="InterPro" id="IPR045865">
    <property type="entry name" value="ACT-like_dom_sf"/>
</dbReference>
<dbReference type="Proteomes" id="UP000832034">
    <property type="component" value="Chromosome"/>
</dbReference>
<dbReference type="InterPro" id="IPR002376">
    <property type="entry name" value="Formyl_transf_N"/>
</dbReference>
<dbReference type="NCBIfam" id="NF004684">
    <property type="entry name" value="PRK06027.1"/>
    <property type="match status" value="1"/>
</dbReference>
<dbReference type="Gene3D" id="3.40.50.170">
    <property type="entry name" value="Formyl transferase, N-terminal domain"/>
    <property type="match status" value="1"/>
</dbReference>
<dbReference type="EMBL" id="CP091512">
    <property type="protein sequence ID" value="UOO91360.1"/>
    <property type="molecule type" value="Genomic_DNA"/>
</dbReference>
<keyword evidence="2 4" id="KW-0378">Hydrolase</keyword>
<dbReference type="InterPro" id="IPR036477">
    <property type="entry name" value="Formyl_transf_N_sf"/>
</dbReference>
<dbReference type="Pfam" id="PF00551">
    <property type="entry name" value="Formyl_trans_N"/>
    <property type="match status" value="1"/>
</dbReference>
<gene>
    <name evidence="4" type="ORF">LVJ81_06680</name>
</gene>
<dbReference type="InterPro" id="IPR004810">
    <property type="entry name" value="PurU"/>
</dbReference>
<keyword evidence="1" id="KW-0554">One-carbon metabolism</keyword>
<dbReference type="PANTHER" id="PTHR42706">
    <property type="entry name" value="FORMYLTETRAHYDROFOLATE DEFORMYLASE"/>
    <property type="match status" value="1"/>
</dbReference>
<feature type="domain" description="Formyl transferase N-terminal" evidence="3">
    <location>
        <begin position="90"/>
        <end position="266"/>
    </location>
</feature>
<dbReference type="PANTHER" id="PTHR42706:SF1">
    <property type="entry name" value="FORMYLTETRAHYDROFOLATE DEFORMYLASE 2, MITOCHONDRIAL"/>
    <property type="match status" value="1"/>
</dbReference>
<reference evidence="4" key="2">
    <citation type="journal article" date="2022" name="Res Sq">
        <title>Evolution of multicellular longitudinally dividing oral cavity symbionts (Neisseriaceae).</title>
        <authorList>
            <person name="Nyongesa S."/>
            <person name="Weber P."/>
            <person name="Bernet E."/>
            <person name="Pullido F."/>
            <person name="Nieckarz M."/>
            <person name="Delaby M."/>
            <person name="Nieves C."/>
            <person name="Viehboeck T."/>
            <person name="Krause N."/>
            <person name="Rivera-Millot A."/>
            <person name="Nakamura A."/>
            <person name="Vischer N."/>
            <person name="VanNieuwenhze M."/>
            <person name="Brun Y."/>
            <person name="Cava F."/>
            <person name="Bulgheresi S."/>
            <person name="Veyrier F."/>
        </authorList>
    </citation>
    <scope>NUCLEOTIDE SEQUENCE</scope>
    <source>
        <strain evidence="4">SAG 1488-6</strain>
    </source>
</reference>
<dbReference type="PRINTS" id="PR01575">
    <property type="entry name" value="FFH4HYDRLASE"/>
</dbReference>
<evidence type="ECO:0000313" key="5">
    <source>
        <dbReference type="Proteomes" id="UP000832034"/>
    </source>
</evidence>
<evidence type="ECO:0000259" key="3">
    <source>
        <dbReference type="Pfam" id="PF00551"/>
    </source>
</evidence>
<dbReference type="EC" id="3.5.1.10" evidence="4"/>
<accession>A0ABY4E6H1</accession>
<evidence type="ECO:0000256" key="1">
    <source>
        <dbReference type="ARBA" id="ARBA00022563"/>
    </source>
</evidence>
<keyword evidence="5" id="KW-1185">Reference proteome</keyword>
<reference evidence="4" key="1">
    <citation type="submission" date="2021-12" db="EMBL/GenBank/DDBJ databases">
        <authorList>
            <person name="Veyrier F.J."/>
        </authorList>
    </citation>
    <scope>NUCLEOTIDE SEQUENCE</scope>
    <source>
        <strain evidence="4">SAG 1488-6</strain>
    </source>
</reference>
<dbReference type="Gene3D" id="3.30.70.260">
    <property type="match status" value="1"/>
</dbReference>